<evidence type="ECO:0000259" key="2">
    <source>
        <dbReference type="Pfam" id="PF12802"/>
    </source>
</evidence>
<dbReference type="SUPFAM" id="SSF53067">
    <property type="entry name" value="Actin-like ATPase domain"/>
    <property type="match status" value="1"/>
</dbReference>
<dbReference type="PANTHER" id="PTHR18964:SF149">
    <property type="entry name" value="BIFUNCTIONAL UDP-N-ACETYLGLUCOSAMINE 2-EPIMERASE_N-ACETYLMANNOSAMINE KINASE"/>
    <property type="match status" value="1"/>
</dbReference>
<dbReference type="CDD" id="cd00090">
    <property type="entry name" value="HTH_ARSR"/>
    <property type="match status" value="1"/>
</dbReference>
<dbReference type="Gene3D" id="1.10.10.10">
    <property type="entry name" value="Winged helix-like DNA-binding domain superfamily/Winged helix DNA-binding domain"/>
    <property type="match status" value="1"/>
</dbReference>
<gene>
    <name evidence="3" type="ORF">EV643_12069</name>
</gene>
<keyword evidence="4" id="KW-1185">Reference proteome</keyword>
<dbReference type="Gene3D" id="3.30.420.40">
    <property type="match status" value="2"/>
</dbReference>
<organism evidence="3 4">
    <name type="scientific">Kribbella caucasensis</name>
    <dbReference type="NCBI Taxonomy" id="2512215"/>
    <lineage>
        <taxon>Bacteria</taxon>
        <taxon>Bacillati</taxon>
        <taxon>Actinomycetota</taxon>
        <taxon>Actinomycetes</taxon>
        <taxon>Propionibacteriales</taxon>
        <taxon>Kribbellaceae</taxon>
        <taxon>Kribbella</taxon>
    </lineage>
</organism>
<dbReference type="SUPFAM" id="SSF46785">
    <property type="entry name" value="Winged helix' DNA-binding domain"/>
    <property type="match status" value="1"/>
</dbReference>
<sequence length="399" mass="41360">MASTPGTPRLLRAMNDRAALDLLLEQGPLSRTTLGNLTGLSKPTASQLLARLESARLVRQSGTSAGRPGPNAKLYEINGDIAHVAGLDVTPARIHAAIADLTGKVVGRYELPTPGRTAKGTVDRVMKAIDGALGDAGLTKDRLYRVSIGTPGGFDPTTGRLRYATHLPGWHDPHLLEELARAIAVPLEVENDVNLAAIAEQRIGHAQDSDNFVLLWGEEGIGAAVVINGRLHRGATGGAGEVAFLPLPGTPLVRNVGRNNAGGFQELAGGESVLALARSHGLRARTAQAAIAAAVNTPGAGDEVLTEFAHRLAVGLAAIVAVVDPELIVLAGGVITAGGERLRALVQEELADLAVPRPRLLLTAITTDPVLSGALQSALSTTRDTVFDTAGPTSRGRTD</sequence>
<name>A0A4V3C755_9ACTN</name>
<dbReference type="Pfam" id="PF00480">
    <property type="entry name" value="ROK"/>
    <property type="match status" value="1"/>
</dbReference>
<evidence type="ECO:0000313" key="4">
    <source>
        <dbReference type="Proteomes" id="UP000295388"/>
    </source>
</evidence>
<dbReference type="Pfam" id="PF12802">
    <property type="entry name" value="MarR_2"/>
    <property type="match status" value="1"/>
</dbReference>
<keyword evidence="3" id="KW-0808">Transferase</keyword>
<dbReference type="EMBL" id="SNWQ01000020">
    <property type="protein sequence ID" value="TDO36338.1"/>
    <property type="molecule type" value="Genomic_DNA"/>
</dbReference>
<dbReference type="InterPro" id="IPR000600">
    <property type="entry name" value="ROK"/>
</dbReference>
<dbReference type="GO" id="GO:0016301">
    <property type="term" value="F:kinase activity"/>
    <property type="evidence" value="ECO:0007669"/>
    <property type="project" value="UniProtKB-KW"/>
</dbReference>
<reference evidence="3 4" key="1">
    <citation type="submission" date="2019-03" db="EMBL/GenBank/DDBJ databases">
        <title>Genomic Encyclopedia of Type Strains, Phase III (KMG-III): the genomes of soil and plant-associated and newly described type strains.</title>
        <authorList>
            <person name="Whitman W."/>
        </authorList>
    </citation>
    <scope>NUCLEOTIDE SEQUENCE [LARGE SCALE GENOMIC DNA]</scope>
    <source>
        <strain evidence="3 4">VKM Ac-2527</strain>
    </source>
</reference>
<dbReference type="InterPro" id="IPR000835">
    <property type="entry name" value="HTH_MarR-typ"/>
</dbReference>
<dbReference type="InterPro" id="IPR036388">
    <property type="entry name" value="WH-like_DNA-bd_sf"/>
</dbReference>
<protein>
    <submittedName>
        <fullName evidence="3">Putative NBD/HSP70 family sugar kinase</fullName>
    </submittedName>
</protein>
<accession>A0A4V3C755</accession>
<comment type="caution">
    <text evidence="3">The sequence shown here is derived from an EMBL/GenBank/DDBJ whole genome shotgun (WGS) entry which is preliminary data.</text>
</comment>
<evidence type="ECO:0000313" key="3">
    <source>
        <dbReference type="EMBL" id="TDO36338.1"/>
    </source>
</evidence>
<dbReference type="GO" id="GO:0006355">
    <property type="term" value="P:regulation of DNA-templated transcription"/>
    <property type="evidence" value="ECO:0007669"/>
    <property type="project" value="InterPro"/>
</dbReference>
<evidence type="ECO:0000256" key="1">
    <source>
        <dbReference type="ARBA" id="ARBA00006479"/>
    </source>
</evidence>
<dbReference type="AlphaFoldDB" id="A0A4V3C755"/>
<dbReference type="InterPro" id="IPR043129">
    <property type="entry name" value="ATPase_NBD"/>
</dbReference>
<comment type="similarity">
    <text evidence="1">Belongs to the ROK (NagC/XylR) family.</text>
</comment>
<dbReference type="OrthoDB" id="3523179at2"/>
<dbReference type="GO" id="GO:0003677">
    <property type="term" value="F:DNA binding"/>
    <property type="evidence" value="ECO:0007669"/>
    <property type="project" value="InterPro"/>
</dbReference>
<proteinExistence type="inferred from homology"/>
<dbReference type="InterPro" id="IPR011991">
    <property type="entry name" value="ArsR-like_HTH"/>
</dbReference>
<dbReference type="RefSeq" id="WP_133804097.1">
    <property type="nucleotide sequence ID" value="NZ_SNWQ01000020.1"/>
</dbReference>
<dbReference type="CDD" id="cd23763">
    <property type="entry name" value="ASKHA_ATPase_ROK"/>
    <property type="match status" value="1"/>
</dbReference>
<keyword evidence="3" id="KW-0418">Kinase</keyword>
<dbReference type="Proteomes" id="UP000295388">
    <property type="component" value="Unassembled WGS sequence"/>
</dbReference>
<dbReference type="PANTHER" id="PTHR18964">
    <property type="entry name" value="ROK (REPRESSOR, ORF, KINASE) FAMILY"/>
    <property type="match status" value="1"/>
</dbReference>
<feature type="domain" description="HTH marR-type" evidence="2">
    <location>
        <begin position="19"/>
        <end position="60"/>
    </location>
</feature>
<dbReference type="InterPro" id="IPR036390">
    <property type="entry name" value="WH_DNA-bd_sf"/>
</dbReference>